<sequence>MAIVEATKDGRARVMRSAAAARNPAARLVDAARGENFPVASRLIPKRLRGRVVAFYNYARAADDAADDPWKTPEQRLERLADLERGLLEGTAANPGATLRRALADGSAPADAAALAASRDLLVAFRRDAGGIACADWDDLQTYCTFSARPVGRFLLAIHEEAADTHAPSDALCDALQVLNHLQDIAADRRDLGRRYLPGEWMAGAGASDDDLTRDALTPGLRQVVDRTLDACDELLSRAAPLPGRIAARGLRGQATATLALANRLSRRLRAGDPLADRIAPSRTDFLRAGLAGLWAAR</sequence>
<keyword evidence="2" id="KW-1185">Reference proteome</keyword>
<dbReference type="EMBL" id="CYPR01000207">
    <property type="protein sequence ID" value="CUH40455.1"/>
    <property type="molecule type" value="Genomic_DNA"/>
</dbReference>
<dbReference type="SFLD" id="SFLDS00005">
    <property type="entry name" value="Isoprenoid_Synthase_Type_I"/>
    <property type="match status" value="1"/>
</dbReference>
<protein>
    <submittedName>
        <fullName evidence="1">Squalene synthase HpnC</fullName>
    </submittedName>
</protein>
<name>A0A0M7BGD7_9RHOB</name>
<proteinExistence type="predicted"/>
<dbReference type="PANTHER" id="PTHR31480">
    <property type="entry name" value="BIFUNCTIONAL LYCOPENE CYCLASE/PHYTOENE SYNTHASE"/>
    <property type="match status" value="1"/>
</dbReference>
<evidence type="ECO:0000313" key="1">
    <source>
        <dbReference type="EMBL" id="CUH40455.1"/>
    </source>
</evidence>
<dbReference type="STRING" id="313367.JSE7799_03187"/>
<accession>A0A0M7BGD7</accession>
<dbReference type="AlphaFoldDB" id="A0A0M7BGD7"/>
<evidence type="ECO:0000313" key="2">
    <source>
        <dbReference type="Proteomes" id="UP000049455"/>
    </source>
</evidence>
<dbReference type="Proteomes" id="UP000049455">
    <property type="component" value="Unassembled WGS sequence"/>
</dbReference>
<dbReference type="InterPro" id="IPR008949">
    <property type="entry name" value="Isoprenoid_synthase_dom_sf"/>
</dbReference>
<dbReference type="SFLD" id="SFLDG01018">
    <property type="entry name" value="Squalene/Phytoene_Synthase_Lik"/>
    <property type="match status" value="1"/>
</dbReference>
<dbReference type="Pfam" id="PF00494">
    <property type="entry name" value="SQS_PSY"/>
    <property type="match status" value="1"/>
</dbReference>
<reference evidence="1 2" key="1">
    <citation type="submission" date="2015-09" db="EMBL/GenBank/DDBJ databases">
        <authorList>
            <person name="Jackson K.R."/>
            <person name="Lunt B.L."/>
            <person name="Fisher J.N.B."/>
            <person name="Gardner A.V."/>
            <person name="Bailey M.E."/>
            <person name="Deus L.M."/>
            <person name="Earl A.S."/>
            <person name="Gibby P.D."/>
            <person name="Hartmann K.A."/>
            <person name="Liu J.E."/>
            <person name="Manci A.M."/>
            <person name="Nielsen D.A."/>
            <person name="Solomon M.B."/>
            <person name="Breakwell D.P."/>
            <person name="Burnett S.H."/>
            <person name="Grose J.H."/>
        </authorList>
    </citation>
    <scope>NUCLEOTIDE SEQUENCE [LARGE SCALE GENOMIC DNA]</scope>
    <source>
        <strain evidence="1 2">CECT 7799</strain>
    </source>
</reference>
<dbReference type="GO" id="GO:0016765">
    <property type="term" value="F:transferase activity, transferring alkyl or aryl (other than methyl) groups"/>
    <property type="evidence" value="ECO:0007669"/>
    <property type="project" value="UniProtKB-ARBA"/>
</dbReference>
<organism evidence="1 2">
    <name type="scientific">Jannaschia seosinensis</name>
    <dbReference type="NCBI Taxonomy" id="313367"/>
    <lineage>
        <taxon>Bacteria</taxon>
        <taxon>Pseudomonadati</taxon>
        <taxon>Pseudomonadota</taxon>
        <taxon>Alphaproteobacteria</taxon>
        <taxon>Rhodobacterales</taxon>
        <taxon>Roseobacteraceae</taxon>
        <taxon>Jannaschia</taxon>
    </lineage>
</organism>
<dbReference type="Gene3D" id="1.10.600.10">
    <property type="entry name" value="Farnesyl Diphosphate Synthase"/>
    <property type="match status" value="1"/>
</dbReference>
<gene>
    <name evidence="1" type="ORF">JSE7799_03187</name>
</gene>
<dbReference type="SUPFAM" id="SSF48576">
    <property type="entry name" value="Terpenoid synthases"/>
    <property type="match status" value="1"/>
</dbReference>
<dbReference type="InterPro" id="IPR002060">
    <property type="entry name" value="Squ/phyt_synthse"/>
</dbReference>